<organism evidence="6 7">
    <name type="scientific">Rhodohalobacter sulfatireducens</name>
    <dbReference type="NCBI Taxonomy" id="2911366"/>
    <lineage>
        <taxon>Bacteria</taxon>
        <taxon>Pseudomonadati</taxon>
        <taxon>Balneolota</taxon>
        <taxon>Balneolia</taxon>
        <taxon>Balneolales</taxon>
        <taxon>Balneolaceae</taxon>
        <taxon>Rhodohalobacter</taxon>
    </lineage>
</organism>
<evidence type="ECO:0000256" key="3">
    <source>
        <dbReference type="RuleBase" id="RU003456"/>
    </source>
</evidence>
<protein>
    <recommendedName>
        <fullName evidence="4">NADH-quinone oxidoreductase</fullName>
        <ecNumber evidence="4">7.1.1.-</ecNumber>
    </recommendedName>
</protein>
<dbReference type="EMBL" id="JAKLWS010000001">
    <property type="protein sequence ID" value="MCG2587363.1"/>
    <property type="molecule type" value="Genomic_DNA"/>
</dbReference>
<reference evidence="6" key="1">
    <citation type="submission" date="2022-01" db="EMBL/GenBank/DDBJ databases">
        <authorList>
            <person name="Wang Y."/>
        </authorList>
    </citation>
    <scope>NUCLEOTIDE SEQUENCE</scope>
    <source>
        <strain evidence="6">WB101</strain>
    </source>
</reference>
<reference evidence="6" key="2">
    <citation type="submission" date="2024-05" db="EMBL/GenBank/DDBJ databases">
        <title>Rhodohalobacter halophilus gen. nov., sp. nov., a moderately halophilic member of the family Balneolaceae.</title>
        <authorList>
            <person name="Xia J."/>
        </authorList>
    </citation>
    <scope>NUCLEOTIDE SEQUENCE</scope>
    <source>
        <strain evidence="6">WB101</strain>
    </source>
</reference>
<dbReference type="PROSITE" id="PS00542">
    <property type="entry name" value="COMPLEX1_30K"/>
    <property type="match status" value="1"/>
</dbReference>
<keyword evidence="7" id="KW-1185">Reference proteome</keyword>
<comment type="similarity">
    <text evidence="1 3">Belongs to the complex I 30 kDa subunit family.</text>
</comment>
<evidence type="ECO:0000256" key="1">
    <source>
        <dbReference type="ARBA" id="ARBA00007569"/>
    </source>
</evidence>
<dbReference type="EC" id="7.1.1.-" evidence="4"/>
<evidence type="ECO:0000256" key="2">
    <source>
        <dbReference type="ARBA" id="ARBA00022448"/>
    </source>
</evidence>
<comment type="caution">
    <text evidence="6">The sequence shown here is derived from an EMBL/GenBank/DDBJ whole genome shotgun (WGS) entry which is preliminary data.</text>
</comment>
<evidence type="ECO:0000259" key="5">
    <source>
        <dbReference type="Pfam" id="PF00329"/>
    </source>
</evidence>
<dbReference type="Gene3D" id="3.30.460.80">
    <property type="entry name" value="NADH:ubiquinone oxidoreductase, 30kDa subunit"/>
    <property type="match status" value="1"/>
</dbReference>
<comment type="function">
    <text evidence="4">NDH-1 shuttles electrons from NADH, via FMN and iron-sulfur (Fe-S) centers, to quinones in the respiratory chain.</text>
</comment>
<comment type="catalytic activity">
    <reaction evidence="4">
        <text>a quinone + NADH + 5 H(+)(in) = a quinol + NAD(+) + 4 H(+)(out)</text>
        <dbReference type="Rhea" id="RHEA:57888"/>
        <dbReference type="ChEBI" id="CHEBI:15378"/>
        <dbReference type="ChEBI" id="CHEBI:24646"/>
        <dbReference type="ChEBI" id="CHEBI:57540"/>
        <dbReference type="ChEBI" id="CHEBI:57945"/>
        <dbReference type="ChEBI" id="CHEBI:132124"/>
    </reaction>
</comment>
<dbReference type="InterPro" id="IPR001268">
    <property type="entry name" value="NADH_UbQ_OxRdtase_30kDa_su"/>
</dbReference>
<dbReference type="InterPro" id="IPR037232">
    <property type="entry name" value="NADH_quin_OxRdtase_su_C/D-like"/>
</dbReference>
<dbReference type="NCBIfam" id="TIGR01961">
    <property type="entry name" value="NuoC_fam"/>
    <property type="match status" value="1"/>
</dbReference>
<dbReference type="Pfam" id="PF00329">
    <property type="entry name" value="Complex1_30kDa"/>
    <property type="match status" value="1"/>
</dbReference>
<dbReference type="SUPFAM" id="SSF143243">
    <property type="entry name" value="Nqo5-like"/>
    <property type="match status" value="1"/>
</dbReference>
<proteinExistence type="inferred from homology"/>
<evidence type="ECO:0000313" key="7">
    <source>
        <dbReference type="Proteomes" id="UP001165366"/>
    </source>
</evidence>
<keyword evidence="4" id="KW-0874">Quinone</keyword>
<dbReference type="InterPro" id="IPR020396">
    <property type="entry name" value="NADH_UbQ_OxRdtase_CS"/>
</dbReference>
<dbReference type="PANTHER" id="PTHR10884">
    <property type="entry name" value="NADH DEHYDROGENASE UBIQUINONE IRON-SULFUR PROTEIN 3"/>
    <property type="match status" value="1"/>
</dbReference>
<accession>A0ABS9K966</accession>
<keyword evidence="3" id="KW-1278">Translocase</keyword>
<feature type="domain" description="NADH:ubiquinone oxidoreductase 30kDa subunit" evidence="5">
    <location>
        <begin position="1"/>
        <end position="110"/>
    </location>
</feature>
<gene>
    <name evidence="6" type="ORF">L6773_02210</name>
</gene>
<name>A0ABS9K966_9BACT</name>
<evidence type="ECO:0000256" key="4">
    <source>
        <dbReference type="RuleBase" id="RU003582"/>
    </source>
</evidence>
<dbReference type="Proteomes" id="UP001165366">
    <property type="component" value="Unassembled WGS sequence"/>
</dbReference>
<evidence type="ECO:0000313" key="6">
    <source>
        <dbReference type="EMBL" id="MCG2587363.1"/>
    </source>
</evidence>
<dbReference type="InterPro" id="IPR010218">
    <property type="entry name" value="NADH_DH_suC"/>
</dbReference>
<dbReference type="PANTHER" id="PTHR10884:SF14">
    <property type="entry name" value="NADH DEHYDROGENASE [UBIQUINONE] IRON-SULFUR PROTEIN 3, MITOCHONDRIAL"/>
    <property type="match status" value="1"/>
</dbReference>
<sequence>MKTLRDDPQLLFDVLMCLSGVHYQKEEELGVTYHINSTSLGHKLAIKVRVPIDNPHVPSVESIWKTANWHEREAWDMVGVIFDEHPNHKRILCPEDWEGHPLRKDYVQQEFYQGMPTGE</sequence>
<keyword evidence="2 3" id="KW-0813">Transport</keyword>
<keyword evidence="3" id="KW-0520">NAD</keyword>